<comment type="similarity">
    <text evidence="6">Belongs to the methyltransferase superfamily. RlmG family.</text>
</comment>
<keyword evidence="4 6" id="KW-0808">Transferase</keyword>
<gene>
    <name evidence="6" type="primary">rlmG</name>
    <name evidence="9" type="ORF">J5O05_13265</name>
</gene>
<dbReference type="InterPro" id="IPR058679">
    <property type="entry name" value="RlmG_N"/>
</dbReference>
<dbReference type="InterPro" id="IPR017237">
    <property type="entry name" value="RLMG"/>
</dbReference>
<dbReference type="PANTHER" id="PTHR47816">
    <property type="entry name" value="RIBOSOMAL RNA SMALL SUBUNIT METHYLTRANSFERASE C"/>
    <property type="match status" value="1"/>
</dbReference>
<evidence type="ECO:0000256" key="3">
    <source>
        <dbReference type="ARBA" id="ARBA00022603"/>
    </source>
</evidence>
<dbReference type="Gene3D" id="3.40.50.150">
    <property type="entry name" value="Vaccinia Virus protein VP39"/>
    <property type="match status" value="2"/>
</dbReference>
<evidence type="ECO:0000256" key="4">
    <source>
        <dbReference type="ARBA" id="ARBA00022679"/>
    </source>
</evidence>
<dbReference type="PROSITE" id="PS00092">
    <property type="entry name" value="N6_MTASE"/>
    <property type="match status" value="1"/>
</dbReference>
<dbReference type="HAMAP" id="MF_01859">
    <property type="entry name" value="23SrRNA_methyltr_G"/>
    <property type="match status" value="1"/>
</dbReference>
<dbReference type="Pfam" id="PF05175">
    <property type="entry name" value="MTS"/>
    <property type="match status" value="1"/>
</dbReference>
<keyword evidence="1 6" id="KW-0963">Cytoplasm</keyword>
<reference evidence="9" key="1">
    <citation type="submission" date="2021-03" db="EMBL/GenBank/DDBJ databases">
        <title>Complete Genome of Pseudoalteromonas xiamenensis STKMTI.2, a new potential marine bacterium producing anti-Vibrio compounds.</title>
        <authorList>
            <person name="Handayani D.P."/>
            <person name="Isnansetyo A."/>
            <person name="Istiqomah I."/>
            <person name="Jumina J."/>
        </authorList>
    </citation>
    <scope>NUCLEOTIDE SEQUENCE</scope>
    <source>
        <strain evidence="9">STKMTI.2</strain>
    </source>
</reference>
<sequence>MLTDALLGGVTYTLHRFPLDQKNRSLQAWDSADELLVEHVETLADAPKHLLIINDGFGALACALNAPKITSLSDSFVSHEATKYNLAANNLVDKTVEFVGSLAHFADTIDLVVIKLPKNNGFLAALLSQLSTHLKPGVPVVLAGKAKDIHTSTLKLIGKSLSEPTTSLACKKSRLIFAATKTLSEGKAIREHLVSWPLENTEFTVFNHANVFSRDSLDIGARFFMNYLPQGKKSLRIVDLGCGNGVIGLTVLSKMPNAQVSFVDESAMAVASAKLNVQENLPEQMAQCEFIQTDCLSGFLPATADLILCNPPFHQAQAITDHIAWQMFLEAKRTLRVGGELRIIGNRHLGYEEKLNRLFDNCKLLGSNKKFVVLSAQKRGQS</sequence>
<dbReference type="GO" id="GO:0052916">
    <property type="term" value="F:23S rRNA (guanine(1835)-N(2))-methyltransferase activity"/>
    <property type="evidence" value="ECO:0007669"/>
    <property type="project" value="UniProtKB-EC"/>
</dbReference>
<keyword evidence="2 6" id="KW-0698">rRNA processing</keyword>
<evidence type="ECO:0000256" key="1">
    <source>
        <dbReference type="ARBA" id="ARBA00022490"/>
    </source>
</evidence>
<organism evidence="9 10">
    <name type="scientific">Pseudoalteromonas xiamenensis</name>
    <dbReference type="NCBI Taxonomy" id="882626"/>
    <lineage>
        <taxon>Bacteria</taxon>
        <taxon>Pseudomonadati</taxon>
        <taxon>Pseudomonadota</taxon>
        <taxon>Gammaproteobacteria</taxon>
        <taxon>Alteromonadales</taxon>
        <taxon>Pseudoalteromonadaceae</taxon>
        <taxon>Pseudoalteromonas</taxon>
    </lineage>
</organism>
<dbReference type="InterPro" id="IPR007848">
    <property type="entry name" value="Small_mtfrase_dom"/>
</dbReference>
<comment type="catalytic activity">
    <reaction evidence="6">
        <text>guanosine(1835) in 23S rRNA + S-adenosyl-L-methionine = N(2)-methylguanosine(1835) in 23S rRNA + S-adenosyl-L-homocysteine + H(+)</text>
        <dbReference type="Rhea" id="RHEA:42744"/>
        <dbReference type="Rhea" id="RHEA-COMP:10217"/>
        <dbReference type="Rhea" id="RHEA-COMP:10218"/>
        <dbReference type="ChEBI" id="CHEBI:15378"/>
        <dbReference type="ChEBI" id="CHEBI:57856"/>
        <dbReference type="ChEBI" id="CHEBI:59789"/>
        <dbReference type="ChEBI" id="CHEBI:74269"/>
        <dbReference type="ChEBI" id="CHEBI:74481"/>
        <dbReference type="EC" id="2.1.1.174"/>
    </reaction>
</comment>
<evidence type="ECO:0000256" key="5">
    <source>
        <dbReference type="ARBA" id="ARBA00022691"/>
    </source>
</evidence>
<dbReference type="InterPro" id="IPR046977">
    <property type="entry name" value="RsmC/RlmG"/>
</dbReference>
<proteinExistence type="inferred from homology"/>
<dbReference type="PANTHER" id="PTHR47816:SF5">
    <property type="entry name" value="RIBOSOMAL RNA LARGE SUBUNIT METHYLTRANSFERASE G"/>
    <property type="match status" value="1"/>
</dbReference>
<comment type="subcellular location">
    <subcellularLocation>
        <location evidence="6">Cytoplasm</location>
    </subcellularLocation>
</comment>
<dbReference type="RefSeq" id="WP_208842439.1">
    <property type="nucleotide sequence ID" value="NZ_CP072133.1"/>
</dbReference>
<dbReference type="AlphaFoldDB" id="A0A975HKD0"/>
<dbReference type="EMBL" id="CP072133">
    <property type="protein sequence ID" value="QTH70854.1"/>
    <property type="molecule type" value="Genomic_DNA"/>
</dbReference>
<dbReference type="Pfam" id="PF26049">
    <property type="entry name" value="RLMG_N"/>
    <property type="match status" value="1"/>
</dbReference>
<feature type="domain" description="RlmG N-terminal" evidence="8">
    <location>
        <begin position="10"/>
        <end position="180"/>
    </location>
</feature>
<evidence type="ECO:0000313" key="9">
    <source>
        <dbReference type="EMBL" id="QTH70854.1"/>
    </source>
</evidence>
<dbReference type="Proteomes" id="UP000664904">
    <property type="component" value="Chromosome"/>
</dbReference>
<dbReference type="PIRSF" id="PIRSF037565">
    <property type="entry name" value="RRNA_m2G_Mtase_RsmD_prd"/>
    <property type="match status" value="1"/>
</dbReference>
<keyword evidence="3 6" id="KW-0489">Methyltransferase</keyword>
<dbReference type="InterPro" id="IPR002052">
    <property type="entry name" value="DNA_methylase_N6_adenine_CS"/>
</dbReference>
<keyword evidence="5 6" id="KW-0949">S-adenosyl-L-methionine</keyword>
<comment type="function">
    <text evidence="6">Specifically methylates the guanine in position 1835 (m2G1835) of 23S rRNA.</text>
</comment>
<evidence type="ECO:0000256" key="2">
    <source>
        <dbReference type="ARBA" id="ARBA00022552"/>
    </source>
</evidence>
<dbReference type="EC" id="2.1.1.174" evidence="6"/>
<evidence type="ECO:0000259" key="7">
    <source>
        <dbReference type="Pfam" id="PF05175"/>
    </source>
</evidence>
<dbReference type="InterPro" id="IPR029063">
    <property type="entry name" value="SAM-dependent_MTases_sf"/>
</dbReference>
<protein>
    <recommendedName>
        <fullName evidence="6">Ribosomal RNA large subunit methyltransferase G</fullName>
        <ecNumber evidence="6">2.1.1.174</ecNumber>
    </recommendedName>
    <alternativeName>
        <fullName evidence="6">23S rRNA m2G1835 methyltransferase</fullName>
    </alternativeName>
    <alternativeName>
        <fullName evidence="6">rRNA (guanine-N(2)-)-methyltransferase RlmG</fullName>
    </alternativeName>
</protein>
<dbReference type="CDD" id="cd02440">
    <property type="entry name" value="AdoMet_MTases"/>
    <property type="match status" value="1"/>
</dbReference>
<feature type="domain" description="Methyltransferase small" evidence="7">
    <location>
        <begin position="203"/>
        <end position="374"/>
    </location>
</feature>
<accession>A0A975HKD0</accession>
<keyword evidence="10" id="KW-1185">Reference proteome</keyword>
<evidence type="ECO:0000259" key="8">
    <source>
        <dbReference type="Pfam" id="PF26049"/>
    </source>
</evidence>
<dbReference type="KEGG" id="pxi:J5O05_13265"/>
<name>A0A975HKD0_9GAMM</name>
<dbReference type="GO" id="GO:0005737">
    <property type="term" value="C:cytoplasm"/>
    <property type="evidence" value="ECO:0007669"/>
    <property type="project" value="UniProtKB-SubCell"/>
</dbReference>
<evidence type="ECO:0000256" key="6">
    <source>
        <dbReference type="HAMAP-Rule" id="MF_01859"/>
    </source>
</evidence>
<dbReference type="SUPFAM" id="SSF53335">
    <property type="entry name" value="S-adenosyl-L-methionine-dependent methyltransferases"/>
    <property type="match status" value="1"/>
</dbReference>
<evidence type="ECO:0000313" key="10">
    <source>
        <dbReference type="Proteomes" id="UP000664904"/>
    </source>
</evidence>
<dbReference type="GO" id="GO:0003676">
    <property type="term" value="F:nucleic acid binding"/>
    <property type="evidence" value="ECO:0007669"/>
    <property type="project" value="InterPro"/>
</dbReference>